<dbReference type="Proteomes" id="UP001642409">
    <property type="component" value="Unassembled WGS sequence"/>
</dbReference>
<evidence type="ECO:0000313" key="2">
    <source>
        <dbReference type="EMBL" id="CAL6039903.1"/>
    </source>
</evidence>
<evidence type="ECO:0000313" key="3">
    <source>
        <dbReference type="Proteomes" id="UP001642409"/>
    </source>
</evidence>
<name>A0AA86UAS8_9EUKA</name>
<protein>
    <submittedName>
        <fullName evidence="1">Uncharacterized protein</fullName>
    </submittedName>
</protein>
<sequence length="337" mass="40314">MHVFKPLPYVDLYTVVEDNSLFIVDKEFNILKQTPINCEIFSGYENKNDGIITIYEGYQHQLIPCCGKLYIQIRDKVYVLNNQWFIYVFDIPDFDDDDVNSFYCCLFCVNNELYVKSQSDIFIYRNEQLVHVRKDQEWNFQHQHKVYSYEWHHTALNIFEIAAENTKSLLLQIHNTDTILFFHNGIVITELFNDTYVIADLINGNLLDFKFESSNMLQHIVFGSSGVQLNNKIIDQYFGKNFEIQQKQFYEQLIEQQMQFPCYLEEVYKIIPFQLIFQQYNVQLINCLKQQHEYFTKLNCKIVNQLQKISDKVNALINIQNRIAQSWYLFMESELNQ</sequence>
<evidence type="ECO:0000313" key="1">
    <source>
        <dbReference type="EMBL" id="CAI9948144.1"/>
    </source>
</evidence>
<dbReference type="EMBL" id="CATOUU010000787">
    <property type="protein sequence ID" value="CAI9948144.1"/>
    <property type="molecule type" value="Genomic_DNA"/>
</dbReference>
<comment type="caution">
    <text evidence="1">The sequence shown here is derived from an EMBL/GenBank/DDBJ whole genome shotgun (WGS) entry which is preliminary data.</text>
</comment>
<reference evidence="2 3" key="2">
    <citation type="submission" date="2024-07" db="EMBL/GenBank/DDBJ databases">
        <authorList>
            <person name="Akdeniz Z."/>
        </authorList>
    </citation>
    <scope>NUCLEOTIDE SEQUENCE [LARGE SCALE GENOMIC DNA]</scope>
</reference>
<organism evidence="1">
    <name type="scientific">Hexamita inflata</name>
    <dbReference type="NCBI Taxonomy" id="28002"/>
    <lineage>
        <taxon>Eukaryota</taxon>
        <taxon>Metamonada</taxon>
        <taxon>Diplomonadida</taxon>
        <taxon>Hexamitidae</taxon>
        <taxon>Hexamitinae</taxon>
        <taxon>Hexamita</taxon>
    </lineage>
</organism>
<dbReference type="EMBL" id="CAXDID020000144">
    <property type="protein sequence ID" value="CAL6039903.1"/>
    <property type="molecule type" value="Genomic_DNA"/>
</dbReference>
<dbReference type="AlphaFoldDB" id="A0AA86UAS8"/>
<accession>A0AA86UAS8</accession>
<proteinExistence type="predicted"/>
<keyword evidence="3" id="KW-1185">Reference proteome</keyword>
<reference evidence="1" key="1">
    <citation type="submission" date="2023-06" db="EMBL/GenBank/DDBJ databases">
        <authorList>
            <person name="Kurt Z."/>
        </authorList>
    </citation>
    <scope>NUCLEOTIDE SEQUENCE</scope>
</reference>
<gene>
    <name evidence="1" type="ORF">HINF_LOCUS35789</name>
    <name evidence="2" type="ORF">HINF_LOCUS38074</name>
</gene>